<proteinExistence type="predicted"/>
<dbReference type="eggNOG" id="COG1216">
    <property type="taxonomic scope" value="Bacteria"/>
</dbReference>
<organism evidence="2 3">
    <name type="scientific">Cylindrospermum stagnale PCC 7417</name>
    <dbReference type="NCBI Taxonomy" id="56107"/>
    <lineage>
        <taxon>Bacteria</taxon>
        <taxon>Bacillati</taxon>
        <taxon>Cyanobacteriota</taxon>
        <taxon>Cyanophyceae</taxon>
        <taxon>Nostocales</taxon>
        <taxon>Nostocaceae</taxon>
        <taxon>Cylindrospermum</taxon>
    </lineage>
</organism>
<dbReference type="Proteomes" id="UP000010475">
    <property type="component" value="Chromosome"/>
</dbReference>
<dbReference type="RefSeq" id="WP_015206040.1">
    <property type="nucleotide sequence ID" value="NC_019757.1"/>
</dbReference>
<name>K9WRF5_9NOST</name>
<dbReference type="InterPro" id="IPR029044">
    <property type="entry name" value="Nucleotide-diphossugar_trans"/>
</dbReference>
<evidence type="ECO:0000259" key="1">
    <source>
        <dbReference type="Pfam" id="PF00535"/>
    </source>
</evidence>
<dbReference type="PANTHER" id="PTHR43685:SF2">
    <property type="entry name" value="GLYCOSYLTRANSFERASE 2-LIKE DOMAIN-CONTAINING PROTEIN"/>
    <property type="match status" value="1"/>
</dbReference>
<dbReference type="GO" id="GO:0016740">
    <property type="term" value="F:transferase activity"/>
    <property type="evidence" value="ECO:0007669"/>
    <property type="project" value="UniProtKB-KW"/>
</dbReference>
<dbReference type="Gene3D" id="3.90.550.10">
    <property type="entry name" value="Spore Coat Polysaccharide Biosynthesis Protein SpsA, Chain A"/>
    <property type="match status" value="1"/>
</dbReference>
<dbReference type="EMBL" id="CP003642">
    <property type="protein sequence ID" value="AFZ22783.1"/>
    <property type="molecule type" value="Genomic_DNA"/>
</dbReference>
<dbReference type="Pfam" id="PF00535">
    <property type="entry name" value="Glycos_transf_2"/>
    <property type="match status" value="1"/>
</dbReference>
<protein>
    <submittedName>
        <fullName evidence="2">Putative glycosyltransferase</fullName>
    </submittedName>
</protein>
<dbReference type="InterPro" id="IPR050834">
    <property type="entry name" value="Glycosyltransf_2"/>
</dbReference>
<reference evidence="2 3" key="1">
    <citation type="submission" date="2012-06" db="EMBL/GenBank/DDBJ databases">
        <title>Finished chromosome of genome of Cylindrospermum stagnale PCC 7417.</title>
        <authorList>
            <consortium name="US DOE Joint Genome Institute"/>
            <person name="Gugger M."/>
            <person name="Coursin T."/>
            <person name="Rippka R."/>
            <person name="Tandeau De Marsac N."/>
            <person name="Huntemann M."/>
            <person name="Wei C.-L."/>
            <person name="Han J."/>
            <person name="Detter J.C."/>
            <person name="Han C."/>
            <person name="Tapia R."/>
            <person name="Chen A."/>
            <person name="Kyrpides N."/>
            <person name="Mavromatis K."/>
            <person name="Markowitz V."/>
            <person name="Szeto E."/>
            <person name="Ivanova N."/>
            <person name="Pagani I."/>
            <person name="Pati A."/>
            <person name="Goodwin L."/>
            <person name="Nordberg H.P."/>
            <person name="Cantor M.N."/>
            <person name="Hua S.X."/>
            <person name="Woyke T."/>
            <person name="Kerfeld C.A."/>
        </authorList>
    </citation>
    <scope>NUCLEOTIDE SEQUENCE [LARGE SCALE GENOMIC DNA]</scope>
    <source>
        <strain evidence="2 3">PCC 7417</strain>
    </source>
</reference>
<evidence type="ECO:0000313" key="3">
    <source>
        <dbReference type="Proteomes" id="UP000010475"/>
    </source>
</evidence>
<gene>
    <name evidence="2" type="ORF">Cylst_0436</name>
</gene>
<keyword evidence="2" id="KW-0808">Transferase</keyword>
<sequence>MPKISVVIPAYNAMAYLPKTVDSVLKQTFNDFELLIIDDGSSDQIVEWISQITDSRVKLISQKNQGLSGARNTGIAHAQGEYIAFLDADDLWAPTKLEKQVRCLDEQPKVGVVYTWTLLVDEQDKPTGRIFANHAEGNIWQQLLENDVISSGSSAMVRRCCFETVGVFDCNLNSAEDLDMWLRIADSYPFAVVKELLTLYRQHPNSMSKNRQRMFQSLRTVFEKAFQSVPLNLLYLRNRAYASMFLGLAWLAIDDKDYKKAIDFRKQALLHHQPVRFSERCMRLNLAIAMIRWFGRDGYDGLRTVSRAVRRHPLFLKT</sequence>
<dbReference type="OrthoDB" id="9812327at2"/>
<dbReference type="InterPro" id="IPR001173">
    <property type="entry name" value="Glyco_trans_2-like"/>
</dbReference>
<keyword evidence="3" id="KW-1185">Reference proteome</keyword>
<evidence type="ECO:0000313" key="2">
    <source>
        <dbReference type="EMBL" id="AFZ22783.1"/>
    </source>
</evidence>
<dbReference type="KEGG" id="csg:Cylst_0436"/>
<dbReference type="SUPFAM" id="SSF53448">
    <property type="entry name" value="Nucleotide-diphospho-sugar transferases"/>
    <property type="match status" value="1"/>
</dbReference>
<dbReference type="HOGENOM" id="CLU_025996_0_0_3"/>
<accession>K9WRF5</accession>
<feature type="domain" description="Glycosyltransferase 2-like" evidence="1">
    <location>
        <begin position="5"/>
        <end position="163"/>
    </location>
</feature>
<dbReference type="STRING" id="56107.Cylst_0436"/>
<dbReference type="AlphaFoldDB" id="K9WRF5"/>
<dbReference type="PANTHER" id="PTHR43685">
    <property type="entry name" value="GLYCOSYLTRANSFERASE"/>
    <property type="match status" value="1"/>
</dbReference>